<dbReference type="SMART" id="SM01343">
    <property type="entry name" value="FATC"/>
    <property type="match status" value="1"/>
</dbReference>
<reference evidence="4 5" key="1">
    <citation type="submission" date="2024-08" db="EMBL/GenBank/DDBJ databases">
        <authorList>
            <person name="Cucini C."/>
            <person name="Frati F."/>
        </authorList>
    </citation>
    <scope>NUCLEOTIDE SEQUENCE [LARGE SCALE GENOMIC DNA]</scope>
</reference>
<dbReference type="Gene3D" id="3.30.1010.10">
    <property type="entry name" value="Phosphatidylinositol 3-kinase Catalytic Subunit, Chain A, domain 4"/>
    <property type="match status" value="1"/>
</dbReference>
<sequence length="1984" mass="226376">MSGRSGRRMYSGVSSGSQHDLRGRRRDKGELEDDRNSFTFGGGGDGSSKGKAEEVRISRLTRLLARMDNEESFFTICGQIEGALVESENKKYVSRCFQCLCPSFLEVFKGLGGIPWEAAGSKRFALLLFNICQAMDNQTSKLFQWLVDIIVRTARGSQTHVSSSAYVMENVSIHLISMIDRDDAITFVKCVYDVLEDVGNSRVFRVLGTIFVSGTNLTSSTWRNTHFQDFIDMVVGWMVDVRQSHGQFDSCTELLDNSKNQFLKDLRFLVTLMSQILEDLEQAIKKVQPTLRSDSDEFRKVLQLIRAFTSLLALECPLEKEIVTEFCDRLVASTLQFIRMCEPHRSMDRKYQYELLSTVNKGLFFAGGILSQSITKYFRAQLKLGLVNSSYIKWPKCFLVGFLESIAVWMEVAVSQTQLPEDVLEICDVLLNLMDDMHKNLSSHDKHYVLSLLVALLRTRNVTLLQKTYGWLVSKLPTSQTLESKSVQEDDCCLFVLAGLADLISNKGSSILSLWALQPAVFEVLVDVTNMKVHKRTRHCAMELLKTHCSVHSHFVSSIASTGTFNADSPGTRFLPALMDFWVENLRLLNDPEDKWIAEWVFEFLQNTNSYSTLLHKAKPEFFQELLGIITQKGSLLNLGATVLQWFCQDPNYMNLDAIHEIIRSRLFMLMFDEKLPERIKRQYRDVLCQIPQLIVLPDASFVEDCVETEVMYNEVDDCIGGLTSTEFNLFLHELLVANSAKLPNFGSDSPSSRNNDLLSVAADHLIRMKLKTPLGKPQDFFGQLLMIFKRSRASKVPVAVWKLHFVFELETKFQLWIHGSAVNETDLTEHVRQFYLMNKHPFLEWLKRIRSEIIDTCLSSKEYSLAYFSAALMGDKPKMEYALFHMNDSSGLQGMENMIGHYYLEGNYETTLRLIDSYNGSNSAMCAEIKERSKKMLDDCVDVLQQWPETETKTGSLKAVSSSLITESVTNLLDLQLANIVKSDMSVLVNSDVLEIVKLPTIQKIHGWLLSTPEDTLVDKKELIERIKLDKMLKAGNIEYVKNWLIKKDVNVSSILSDDDLSCLSLTSIPVATLKVCADYYANMQEYRKSAVLYNILRELVTGSLDSDLAHKVTSSLSSRILESDEFFSVFSSESLSHCDRLETIRSLHQVALHSFPECAKSWRSFGDFAYTHSVNLSAFDSLESNSLKYTAMECYTKYMQLNHETFDSTLSSQIKLHHPKVVVMTRLLQLYREGYHFIPEDVINNEDWLILLAELAQHPEFRSYLIEKYPEQTALFLTSHDVNRVNNKQTVRRRNIFDLSPFAFVDTSEEPLSSSVILSNLSQLEKKPDSDENEKHRMAYEFRSPLKLPTCATIFSQELLRLASPMEEMWVWSLERIAVDWMRRLTYLRKECARTLSSEKIRIFINPIRTYLEALLTITSNSQSPADVNFINRHKNDLQKYIDLMFSSCSLEDIASAMNSLLKYSERFGILVNNKLALSLFSPKLADPHFYEDSNFSICLPGQSRHIKICSLHAVIHALPTKTKPKRIRILATNGKYYDYLVKGTENVNIDCGVMQFLKVAQSLFNLPTRTYSVTPLGKRGGLIQIVPDAVPLFTLYKKHLQRNKSLEKTSEMFWRRMNDLGYEDRSSLTALREVYETLCSETSCDLITRELLLAAGTPSQWLDSVRTFTRDCSVGSGIGFLLGIGDRHLDNMLVNVNKGKFIHVDFTIIFGKGATLRVPEKVPFRLTQNLSSVLQFPGPSGVFSILMQKVLTSVKDYRETAVHLIRNIAFCQQYDEDAPVDLTKVLLSEVKSAVQLFLCRLHQDLSALHSIRCDVEEIKDTNNGDPIRKLSRKMNRWRRMLINVNTVLHFISSAANVGEIVEIATLVQKQWIEHFQTCLEMGMDQQAQQKNAFLQSLDATEKLLIQMKAAFESITEWNLDMMKLQDSAIQIIDMNKVEVLVKYAEMNIQSYNPSSTVGRLVEEATSVDNLAQMYEGWTAWV</sequence>
<evidence type="ECO:0000259" key="2">
    <source>
        <dbReference type="PROSITE" id="PS50290"/>
    </source>
</evidence>
<dbReference type="Gene3D" id="1.10.1070.11">
    <property type="entry name" value="Phosphatidylinositol 3-/4-kinase, catalytic domain"/>
    <property type="match status" value="1"/>
</dbReference>
<dbReference type="InterPro" id="IPR050517">
    <property type="entry name" value="DDR_Repair_Kinase"/>
</dbReference>
<evidence type="ECO:0008006" key="6">
    <source>
        <dbReference type="Google" id="ProtNLM"/>
    </source>
</evidence>
<dbReference type="InterPro" id="IPR003152">
    <property type="entry name" value="FATC_dom"/>
</dbReference>
<evidence type="ECO:0000313" key="5">
    <source>
        <dbReference type="Proteomes" id="UP001642540"/>
    </source>
</evidence>
<dbReference type="Pfam" id="PF00454">
    <property type="entry name" value="PI3_PI4_kinase"/>
    <property type="match status" value="1"/>
</dbReference>
<protein>
    <recommendedName>
        <fullName evidence="6">Non-specific serine/threonine protein kinase</fullName>
    </recommendedName>
</protein>
<dbReference type="InterPro" id="IPR000403">
    <property type="entry name" value="PI3/4_kinase_cat_dom"/>
</dbReference>
<dbReference type="PROSITE" id="PS51190">
    <property type="entry name" value="FATC"/>
    <property type="match status" value="1"/>
</dbReference>
<dbReference type="Pfam" id="PF02260">
    <property type="entry name" value="FATC"/>
    <property type="match status" value="1"/>
</dbReference>
<evidence type="ECO:0000256" key="1">
    <source>
        <dbReference type="SAM" id="MobiDB-lite"/>
    </source>
</evidence>
<dbReference type="InterPro" id="IPR036940">
    <property type="entry name" value="PI3/4_kinase_cat_sf"/>
</dbReference>
<keyword evidence="5" id="KW-1185">Reference proteome</keyword>
<feature type="region of interest" description="Disordered" evidence="1">
    <location>
        <begin position="1"/>
        <end position="52"/>
    </location>
</feature>
<evidence type="ECO:0000259" key="3">
    <source>
        <dbReference type="PROSITE" id="PS51190"/>
    </source>
</evidence>
<dbReference type="InterPro" id="IPR011009">
    <property type="entry name" value="Kinase-like_dom_sf"/>
</dbReference>
<accession>A0ABP1Q8K1</accession>
<name>A0ABP1Q8K1_9HEXA</name>
<dbReference type="SMART" id="SM00146">
    <property type="entry name" value="PI3Kc"/>
    <property type="match status" value="1"/>
</dbReference>
<dbReference type="Proteomes" id="UP001642540">
    <property type="component" value="Unassembled WGS sequence"/>
</dbReference>
<gene>
    <name evidence="4" type="ORF">ODALV1_LOCUS6459</name>
</gene>
<dbReference type="PANTHER" id="PTHR11139">
    <property type="entry name" value="ATAXIA TELANGIECTASIA MUTATED ATM -RELATED"/>
    <property type="match status" value="1"/>
</dbReference>
<dbReference type="PROSITE" id="PS50290">
    <property type="entry name" value="PI3_4_KINASE_3"/>
    <property type="match status" value="1"/>
</dbReference>
<feature type="domain" description="FATC" evidence="3">
    <location>
        <begin position="1952"/>
        <end position="1984"/>
    </location>
</feature>
<comment type="caution">
    <text evidence="4">The sequence shown here is derived from an EMBL/GenBank/DDBJ whole genome shotgun (WGS) entry which is preliminary data.</text>
</comment>
<dbReference type="EMBL" id="CAXLJM020000020">
    <property type="protein sequence ID" value="CAL8086502.1"/>
    <property type="molecule type" value="Genomic_DNA"/>
</dbReference>
<organism evidence="4 5">
    <name type="scientific">Orchesella dallaii</name>
    <dbReference type="NCBI Taxonomy" id="48710"/>
    <lineage>
        <taxon>Eukaryota</taxon>
        <taxon>Metazoa</taxon>
        <taxon>Ecdysozoa</taxon>
        <taxon>Arthropoda</taxon>
        <taxon>Hexapoda</taxon>
        <taxon>Collembola</taxon>
        <taxon>Entomobryomorpha</taxon>
        <taxon>Entomobryoidea</taxon>
        <taxon>Orchesellidae</taxon>
        <taxon>Orchesellinae</taxon>
        <taxon>Orchesella</taxon>
    </lineage>
</organism>
<evidence type="ECO:0000313" key="4">
    <source>
        <dbReference type="EMBL" id="CAL8086502.1"/>
    </source>
</evidence>
<feature type="domain" description="PI3K/PI4K catalytic" evidence="2">
    <location>
        <begin position="1514"/>
        <end position="1822"/>
    </location>
</feature>
<proteinExistence type="predicted"/>
<dbReference type="SUPFAM" id="SSF56112">
    <property type="entry name" value="Protein kinase-like (PK-like)"/>
    <property type="match status" value="1"/>
</dbReference>